<evidence type="ECO:0000256" key="1">
    <source>
        <dbReference type="SAM" id="SignalP"/>
    </source>
</evidence>
<sequence>MKKINLLLAAFVLFITISSNAQNSDDKPYVSKNFTSASLTNLKVETSGGSITVAGDQANGVKVEMYVRPNNWNGKVNLSKEEIEDKLEDFDIFIGTEGSVLKATAIRKNRNGWDKNSVSISFKVSTPRNMATNLRTSGGSIRISSLTGEQDFRTSGGSLKVSDLDGIINGQTSGGSIEVENCKKEITLGTSGGSIKASELNGKINLHTSGGSITLNGLDGTIVAQTSGGSIKGDGIKGDLDAGTSGGSVRLAGLSGSVKAHTSGGSMEVEITQVGKFVDLSTSAGSLRVNMPMDKGMDLNLRGNKVTVSLKNFDGQVEKDRVLGKMNGGGIPVNLSANGGSVSINQ</sequence>
<keyword evidence="3" id="KW-1185">Reference proteome</keyword>
<evidence type="ECO:0008006" key="4">
    <source>
        <dbReference type="Google" id="ProtNLM"/>
    </source>
</evidence>
<evidence type="ECO:0000313" key="2">
    <source>
        <dbReference type="EMBL" id="MBE9460931.1"/>
    </source>
</evidence>
<feature type="signal peptide" evidence="1">
    <location>
        <begin position="1"/>
        <end position="21"/>
    </location>
</feature>
<gene>
    <name evidence="2" type="ORF">IEE83_03465</name>
</gene>
<dbReference type="Proteomes" id="UP000634134">
    <property type="component" value="Unassembled WGS sequence"/>
</dbReference>
<dbReference type="RefSeq" id="WP_194119227.1">
    <property type="nucleotide sequence ID" value="NZ_JACYGY010000001.1"/>
</dbReference>
<dbReference type="EMBL" id="JACYGY010000001">
    <property type="protein sequence ID" value="MBE9460931.1"/>
    <property type="molecule type" value="Genomic_DNA"/>
</dbReference>
<feature type="chain" id="PRO_5046384098" description="Adhesin domain-containing protein" evidence="1">
    <location>
        <begin position="22"/>
        <end position="346"/>
    </location>
</feature>
<organism evidence="2 3">
    <name type="scientific">Dyadobacter subterraneus</name>
    <dbReference type="NCBI Taxonomy" id="2773304"/>
    <lineage>
        <taxon>Bacteria</taxon>
        <taxon>Pseudomonadati</taxon>
        <taxon>Bacteroidota</taxon>
        <taxon>Cytophagia</taxon>
        <taxon>Cytophagales</taxon>
        <taxon>Spirosomataceae</taxon>
        <taxon>Dyadobacter</taxon>
    </lineage>
</organism>
<evidence type="ECO:0000313" key="3">
    <source>
        <dbReference type="Proteomes" id="UP000634134"/>
    </source>
</evidence>
<dbReference type="PANTHER" id="PTHR34094">
    <property type="match status" value="1"/>
</dbReference>
<proteinExistence type="predicted"/>
<comment type="caution">
    <text evidence="2">The sequence shown here is derived from an EMBL/GenBank/DDBJ whole genome shotgun (WGS) entry which is preliminary data.</text>
</comment>
<dbReference type="PANTHER" id="PTHR34094:SF1">
    <property type="entry name" value="PROTEIN FAM185A"/>
    <property type="match status" value="1"/>
</dbReference>
<reference evidence="3" key="1">
    <citation type="submission" date="2023-07" db="EMBL/GenBank/DDBJ databases">
        <title>Dyadobacter sp. nov 'subterranea' isolated from contaminted grondwater.</title>
        <authorList>
            <person name="Szabo I."/>
            <person name="Al-Omari J."/>
            <person name="Szerdahelyi S.G."/>
            <person name="Rado J."/>
        </authorList>
    </citation>
    <scope>NUCLEOTIDE SEQUENCE [LARGE SCALE GENOMIC DNA]</scope>
    <source>
        <strain evidence="3">UP-52</strain>
    </source>
</reference>
<protein>
    <recommendedName>
        <fullName evidence="4">Adhesin domain-containing protein</fullName>
    </recommendedName>
</protein>
<keyword evidence="1" id="KW-0732">Signal</keyword>
<name>A0ABR9W653_9BACT</name>
<accession>A0ABR9W653</accession>